<protein>
    <submittedName>
        <fullName evidence="1">Uncharacterized protein</fullName>
    </submittedName>
</protein>
<gene>
    <name evidence="1" type="ORF">AQJ91_47385</name>
</gene>
<dbReference type="EMBL" id="LMXB01000157">
    <property type="protein sequence ID" value="KUO14344.1"/>
    <property type="molecule type" value="Genomic_DNA"/>
</dbReference>
<reference evidence="1 2" key="1">
    <citation type="submission" date="2015-10" db="EMBL/GenBank/DDBJ databases">
        <title>Draft genome sequence of Streptomyces sp. RV15, isolated from a marine sponge.</title>
        <authorList>
            <person name="Ruckert C."/>
            <person name="Abdelmohsen U.R."/>
            <person name="Winkler A."/>
            <person name="Hentschel U."/>
            <person name="Kalinowski J."/>
            <person name="Kampfer P."/>
            <person name="Glaeser S."/>
        </authorList>
    </citation>
    <scope>NUCLEOTIDE SEQUENCE [LARGE SCALE GENOMIC DNA]</scope>
    <source>
        <strain evidence="1 2">RV15</strain>
    </source>
</reference>
<name>A0A117RXH3_9ACTN</name>
<evidence type="ECO:0000313" key="2">
    <source>
        <dbReference type="Proteomes" id="UP000053260"/>
    </source>
</evidence>
<sequence length="83" mass="8660">MAWVGRLLVAVGDAAGAVAGYVGRVTGALALDVGVGRRTRSLGPQTVDIEAPRGVVFDVIAQPYLGRATRAMREKVAVLERGQ</sequence>
<organism evidence="1 2">
    <name type="scientific">Streptomyces dysideae</name>
    <dbReference type="NCBI Taxonomy" id="909626"/>
    <lineage>
        <taxon>Bacteria</taxon>
        <taxon>Bacillati</taxon>
        <taxon>Actinomycetota</taxon>
        <taxon>Actinomycetes</taxon>
        <taxon>Kitasatosporales</taxon>
        <taxon>Streptomycetaceae</taxon>
        <taxon>Streptomyces</taxon>
    </lineage>
</organism>
<dbReference type="RefSeq" id="WP_067036329.1">
    <property type="nucleotide sequence ID" value="NZ_KQ949147.1"/>
</dbReference>
<proteinExistence type="predicted"/>
<dbReference type="AlphaFoldDB" id="A0A117RXH3"/>
<accession>A0A117RXH3</accession>
<comment type="caution">
    <text evidence="1">The sequence shown here is derived from an EMBL/GenBank/DDBJ whole genome shotgun (WGS) entry which is preliminary data.</text>
</comment>
<dbReference type="Proteomes" id="UP000053260">
    <property type="component" value="Unassembled WGS sequence"/>
</dbReference>
<evidence type="ECO:0000313" key="1">
    <source>
        <dbReference type="EMBL" id="KUO14344.1"/>
    </source>
</evidence>
<keyword evidence="2" id="KW-1185">Reference proteome</keyword>